<dbReference type="OrthoDB" id="1405469at2759"/>
<dbReference type="Pfam" id="PF00069">
    <property type="entry name" value="Pkinase"/>
    <property type="match status" value="1"/>
</dbReference>
<evidence type="ECO:0000313" key="21">
    <source>
        <dbReference type="Proteomes" id="UP000801492"/>
    </source>
</evidence>
<keyword evidence="21" id="KW-1185">Reference proteome</keyword>
<evidence type="ECO:0000256" key="3">
    <source>
        <dbReference type="ARBA" id="ARBA00004514"/>
    </source>
</evidence>
<evidence type="ECO:0000256" key="7">
    <source>
        <dbReference type="ARBA" id="ARBA00022679"/>
    </source>
</evidence>
<comment type="catalytic activity">
    <reaction evidence="18">
        <text>L-seryl-[protein] + ATP = O-phospho-L-seryl-[protein] + ADP + H(+)</text>
        <dbReference type="Rhea" id="RHEA:17989"/>
        <dbReference type="Rhea" id="RHEA-COMP:9863"/>
        <dbReference type="Rhea" id="RHEA-COMP:11604"/>
        <dbReference type="ChEBI" id="CHEBI:15378"/>
        <dbReference type="ChEBI" id="CHEBI:29999"/>
        <dbReference type="ChEBI" id="CHEBI:30616"/>
        <dbReference type="ChEBI" id="CHEBI:83421"/>
        <dbReference type="ChEBI" id="CHEBI:456216"/>
        <dbReference type="EC" id="2.7.11.1"/>
    </reaction>
</comment>
<dbReference type="InterPro" id="IPR008271">
    <property type="entry name" value="Ser/Thr_kinase_AS"/>
</dbReference>
<keyword evidence="12" id="KW-0999">Mitochondrion inner membrane</keyword>
<keyword evidence="16" id="KW-0496">Mitochondrion</keyword>
<dbReference type="SUPFAM" id="SSF56112">
    <property type="entry name" value="Protein kinase-like (PK-like)"/>
    <property type="match status" value="1"/>
</dbReference>
<keyword evidence="6" id="KW-0723">Serine/threonine-protein kinase</keyword>
<dbReference type="GO" id="GO:0005741">
    <property type="term" value="C:mitochondrial outer membrane"/>
    <property type="evidence" value="ECO:0007669"/>
    <property type="project" value="UniProtKB-SubCell"/>
</dbReference>
<evidence type="ECO:0000256" key="8">
    <source>
        <dbReference type="ARBA" id="ARBA00022723"/>
    </source>
</evidence>
<dbReference type="InterPro" id="IPR011009">
    <property type="entry name" value="Kinase-like_dom_sf"/>
</dbReference>
<dbReference type="PROSITE" id="PS00108">
    <property type="entry name" value="PROTEIN_KINASE_ST"/>
    <property type="match status" value="1"/>
</dbReference>
<dbReference type="GO" id="GO:0005524">
    <property type="term" value="F:ATP binding"/>
    <property type="evidence" value="ECO:0007669"/>
    <property type="project" value="UniProtKB-KW"/>
</dbReference>
<evidence type="ECO:0000256" key="5">
    <source>
        <dbReference type="ARBA" id="ARBA00012513"/>
    </source>
</evidence>
<comment type="catalytic activity">
    <reaction evidence="17">
        <text>L-threonyl-[protein] + ATP = O-phospho-L-threonyl-[protein] + ADP + H(+)</text>
        <dbReference type="Rhea" id="RHEA:46608"/>
        <dbReference type="Rhea" id="RHEA-COMP:11060"/>
        <dbReference type="Rhea" id="RHEA-COMP:11605"/>
        <dbReference type="ChEBI" id="CHEBI:15378"/>
        <dbReference type="ChEBI" id="CHEBI:30013"/>
        <dbReference type="ChEBI" id="CHEBI:30616"/>
        <dbReference type="ChEBI" id="CHEBI:61977"/>
        <dbReference type="ChEBI" id="CHEBI:456216"/>
        <dbReference type="EC" id="2.7.11.1"/>
    </reaction>
</comment>
<sequence length="589" mass="66877">MSIRALGTRLFRHGQTYLRHICRRDYNTTNIAEKVNALQEAAARPDARVVPRNFALRNVGLQFSLHARRIFIDNVLNRVTNSLASELRKKAARRILFGDSGPFFALVGVSLASGTGILTKEEELEGVCWEIREAVSKIKWNVEDKSPDSTEAKLESELITLDDLSFGKAIAKGANAVVYSASLKAEDSKPMPNEKKMENPQTEDHSFSKYPLAVKMMFNYDIQSNAMAILRAMYRETVPARQYYTNIEIANWEKELTDRRIQLSPHPNIVTMFSVFTDRIPELSDARNLYPAALPRRIYPDGEGRNMSLFLLMKRYNCSLQQYLSNTQCSLRISILLFAQLLEGITHLNSYGVAHRDLKSDNLLLDISDPCVPILVITDFGCCLCDKTTGLMLPYSSYEVDKGGNTALMAPEIITQSPGTFSVLNYSKSDLWAAGTIAYEIFGMTNPFYDSKDWKKLRNVDYQETRLPELNEDVPSVIKALVKNLLRRSPSKRLDPDVAANVCQLFLWAPSMWLKSESKVPSSTEILQWLLCLTTKVLCEGRLHNWEATVDINKTGRRTYPEYLLIASFLRRAKLSNIRTALMWIHNNN</sequence>
<evidence type="ECO:0000256" key="1">
    <source>
        <dbReference type="ARBA" id="ARBA00001946"/>
    </source>
</evidence>
<keyword evidence="9" id="KW-0547">Nucleotide-binding</keyword>
<evidence type="ECO:0000256" key="6">
    <source>
        <dbReference type="ARBA" id="ARBA00022527"/>
    </source>
</evidence>
<feature type="domain" description="Protein kinase" evidence="19">
    <location>
        <begin position="164"/>
        <end position="507"/>
    </location>
</feature>
<dbReference type="PANTHER" id="PTHR22972:SF7">
    <property type="entry name" value="SERINE_THREONINE-PROTEIN KINASE PINK1, MITOCHONDRIAL"/>
    <property type="match status" value="1"/>
</dbReference>
<evidence type="ECO:0000256" key="18">
    <source>
        <dbReference type="ARBA" id="ARBA00048679"/>
    </source>
</evidence>
<keyword evidence="8" id="KW-0479">Metal-binding</keyword>
<reference evidence="20" key="1">
    <citation type="submission" date="2019-08" db="EMBL/GenBank/DDBJ databases">
        <title>The genome of the North American firefly Photinus pyralis.</title>
        <authorList>
            <consortium name="Photinus pyralis genome working group"/>
            <person name="Fallon T.R."/>
            <person name="Sander Lower S.E."/>
            <person name="Weng J.-K."/>
        </authorList>
    </citation>
    <scope>NUCLEOTIDE SEQUENCE</scope>
    <source>
        <strain evidence="20">TRF0915ILg1</strain>
        <tissue evidence="20">Whole body</tissue>
    </source>
</reference>
<keyword evidence="11" id="KW-1000">Mitochondrion outer membrane</keyword>
<evidence type="ECO:0000256" key="2">
    <source>
        <dbReference type="ARBA" id="ARBA00004434"/>
    </source>
</evidence>
<evidence type="ECO:0000256" key="12">
    <source>
        <dbReference type="ARBA" id="ARBA00022792"/>
    </source>
</evidence>
<keyword evidence="13" id="KW-0067">ATP-binding</keyword>
<dbReference type="EMBL" id="VTPC01090985">
    <property type="protein sequence ID" value="KAF2880321.1"/>
    <property type="molecule type" value="Genomic_DNA"/>
</dbReference>
<dbReference type="GO" id="GO:0000422">
    <property type="term" value="P:autophagy of mitochondrion"/>
    <property type="evidence" value="ECO:0007669"/>
    <property type="project" value="TreeGrafter"/>
</dbReference>
<proteinExistence type="predicted"/>
<gene>
    <name evidence="20" type="ORF">ILUMI_25855</name>
</gene>
<keyword evidence="7" id="KW-0808">Transferase</keyword>
<name>A0A8K0FZ87_IGNLU</name>
<dbReference type="GO" id="GO:0005743">
    <property type="term" value="C:mitochondrial inner membrane"/>
    <property type="evidence" value="ECO:0007669"/>
    <property type="project" value="UniProtKB-SubCell"/>
</dbReference>
<dbReference type="GO" id="GO:0005829">
    <property type="term" value="C:cytosol"/>
    <property type="evidence" value="ECO:0007669"/>
    <property type="project" value="UniProtKB-SubCell"/>
</dbReference>
<accession>A0A8K0FZ87</accession>
<comment type="cofactor">
    <cofactor evidence="1">
        <name>Mg(2+)</name>
        <dbReference type="ChEBI" id="CHEBI:18420"/>
    </cofactor>
</comment>
<evidence type="ECO:0000256" key="13">
    <source>
        <dbReference type="ARBA" id="ARBA00022840"/>
    </source>
</evidence>
<dbReference type="Proteomes" id="UP000801492">
    <property type="component" value="Unassembled WGS sequence"/>
</dbReference>
<comment type="caution">
    <text evidence="20">The sequence shown here is derived from an EMBL/GenBank/DDBJ whole genome shotgun (WGS) entry which is preliminary data.</text>
</comment>
<keyword evidence="15" id="KW-0809">Transit peptide</keyword>
<evidence type="ECO:0000256" key="4">
    <source>
        <dbReference type="ARBA" id="ARBA00004572"/>
    </source>
</evidence>
<dbReference type="InterPro" id="IPR051511">
    <property type="entry name" value="MitoQC_Scaffold_Kinases"/>
</dbReference>
<evidence type="ECO:0000256" key="10">
    <source>
        <dbReference type="ARBA" id="ARBA00022777"/>
    </source>
</evidence>
<dbReference type="SMART" id="SM00220">
    <property type="entry name" value="S_TKc"/>
    <property type="match status" value="1"/>
</dbReference>
<dbReference type="InterPro" id="IPR000719">
    <property type="entry name" value="Prot_kinase_dom"/>
</dbReference>
<evidence type="ECO:0000256" key="16">
    <source>
        <dbReference type="ARBA" id="ARBA00023128"/>
    </source>
</evidence>
<dbReference type="AlphaFoldDB" id="A0A8K0FZ87"/>
<dbReference type="GO" id="GO:0042981">
    <property type="term" value="P:regulation of apoptotic process"/>
    <property type="evidence" value="ECO:0007669"/>
    <property type="project" value="TreeGrafter"/>
</dbReference>
<dbReference type="GO" id="GO:0004674">
    <property type="term" value="F:protein serine/threonine kinase activity"/>
    <property type="evidence" value="ECO:0007669"/>
    <property type="project" value="UniProtKB-KW"/>
</dbReference>
<comment type="subcellular location">
    <subcellularLocation>
        <location evidence="3">Cytoplasm</location>
        <location evidence="3">Cytosol</location>
    </subcellularLocation>
    <subcellularLocation>
        <location evidence="2">Mitochondrion inner membrane</location>
        <topology evidence="2">Single-pass membrane protein</topology>
    </subcellularLocation>
    <subcellularLocation>
        <location evidence="4">Mitochondrion outer membrane</location>
        <topology evidence="4">Single-pass membrane protein</topology>
    </subcellularLocation>
</comment>
<dbReference type="PROSITE" id="PS50011">
    <property type="entry name" value="PROTEIN_KINASE_DOM"/>
    <property type="match status" value="1"/>
</dbReference>
<organism evidence="20 21">
    <name type="scientific">Ignelater luminosus</name>
    <name type="common">Cucubano</name>
    <name type="synonym">Pyrophorus luminosus</name>
    <dbReference type="NCBI Taxonomy" id="2038154"/>
    <lineage>
        <taxon>Eukaryota</taxon>
        <taxon>Metazoa</taxon>
        <taxon>Ecdysozoa</taxon>
        <taxon>Arthropoda</taxon>
        <taxon>Hexapoda</taxon>
        <taxon>Insecta</taxon>
        <taxon>Pterygota</taxon>
        <taxon>Neoptera</taxon>
        <taxon>Endopterygota</taxon>
        <taxon>Coleoptera</taxon>
        <taxon>Polyphaga</taxon>
        <taxon>Elateriformia</taxon>
        <taxon>Elateroidea</taxon>
        <taxon>Elateridae</taxon>
        <taxon>Agrypninae</taxon>
        <taxon>Pyrophorini</taxon>
        <taxon>Ignelater</taxon>
    </lineage>
</organism>
<evidence type="ECO:0000256" key="14">
    <source>
        <dbReference type="ARBA" id="ARBA00022842"/>
    </source>
</evidence>
<dbReference type="GO" id="GO:0090141">
    <property type="term" value="P:positive regulation of mitochondrial fission"/>
    <property type="evidence" value="ECO:0007669"/>
    <property type="project" value="TreeGrafter"/>
</dbReference>
<evidence type="ECO:0000313" key="20">
    <source>
        <dbReference type="EMBL" id="KAF2880321.1"/>
    </source>
</evidence>
<keyword evidence="10" id="KW-0418">Kinase</keyword>
<evidence type="ECO:0000259" key="19">
    <source>
        <dbReference type="PROSITE" id="PS50011"/>
    </source>
</evidence>
<dbReference type="Gene3D" id="1.10.510.10">
    <property type="entry name" value="Transferase(Phosphotransferase) domain 1"/>
    <property type="match status" value="1"/>
</dbReference>
<keyword evidence="12" id="KW-0472">Membrane</keyword>
<dbReference type="PANTHER" id="PTHR22972">
    <property type="entry name" value="SERINE/THREONINE PROTEIN KINASE"/>
    <property type="match status" value="1"/>
</dbReference>
<evidence type="ECO:0000256" key="11">
    <source>
        <dbReference type="ARBA" id="ARBA00022787"/>
    </source>
</evidence>
<protein>
    <recommendedName>
        <fullName evidence="5">non-specific serine/threonine protein kinase</fullName>
        <ecNumber evidence="5">2.7.11.1</ecNumber>
    </recommendedName>
</protein>
<evidence type="ECO:0000256" key="17">
    <source>
        <dbReference type="ARBA" id="ARBA00047899"/>
    </source>
</evidence>
<evidence type="ECO:0000256" key="15">
    <source>
        <dbReference type="ARBA" id="ARBA00022946"/>
    </source>
</evidence>
<dbReference type="GO" id="GO:0046872">
    <property type="term" value="F:metal ion binding"/>
    <property type="evidence" value="ECO:0007669"/>
    <property type="project" value="UniProtKB-KW"/>
</dbReference>
<evidence type="ECO:0000256" key="9">
    <source>
        <dbReference type="ARBA" id="ARBA00022741"/>
    </source>
</evidence>
<keyword evidence="14" id="KW-0460">Magnesium</keyword>
<dbReference type="EC" id="2.7.11.1" evidence="5"/>